<comment type="caution">
    <text evidence="1">The sequence shown here is derived from an EMBL/GenBank/DDBJ whole genome shotgun (WGS) entry which is preliminary data.</text>
</comment>
<gene>
    <name evidence="1" type="ORF">ACH4GP_12185</name>
</gene>
<protein>
    <submittedName>
        <fullName evidence="1">Uncharacterized protein</fullName>
    </submittedName>
</protein>
<proteinExistence type="predicted"/>
<evidence type="ECO:0000313" key="1">
    <source>
        <dbReference type="EMBL" id="MFH8585145.1"/>
    </source>
</evidence>
<reference evidence="1 2" key="1">
    <citation type="submission" date="2024-10" db="EMBL/GenBank/DDBJ databases">
        <title>The Natural Products Discovery Center: Release of the First 8490 Sequenced Strains for Exploring Actinobacteria Biosynthetic Diversity.</title>
        <authorList>
            <person name="Kalkreuter E."/>
            <person name="Kautsar S.A."/>
            <person name="Yang D."/>
            <person name="Bader C.D."/>
            <person name="Teijaro C.N."/>
            <person name="Fluegel L."/>
            <person name="Davis C.M."/>
            <person name="Simpson J.R."/>
            <person name="Lauterbach L."/>
            <person name="Steele A.D."/>
            <person name="Gui C."/>
            <person name="Meng S."/>
            <person name="Li G."/>
            <person name="Viehrig K."/>
            <person name="Ye F."/>
            <person name="Su P."/>
            <person name="Kiefer A.F."/>
            <person name="Nichols A."/>
            <person name="Cepeda A.J."/>
            <person name="Yan W."/>
            <person name="Fan B."/>
            <person name="Jiang Y."/>
            <person name="Adhikari A."/>
            <person name="Zheng C.-J."/>
            <person name="Schuster L."/>
            <person name="Cowan T.M."/>
            <person name="Smanski M.J."/>
            <person name="Chevrette M.G."/>
            <person name="De Carvalho L.P.S."/>
            <person name="Shen B."/>
        </authorList>
    </citation>
    <scope>NUCLEOTIDE SEQUENCE [LARGE SCALE GENOMIC DNA]</scope>
    <source>
        <strain evidence="1 2">NPDC018013</strain>
    </source>
</reference>
<accession>A0ABW7RFL1</accession>
<dbReference type="EMBL" id="JBIRGH010000006">
    <property type="protein sequence ID" value="MFH8585145.1"/>
    <property type="molecule type" value="Genomic_DNA"/>
</dbReference>
<dbReference type="RefSeq" id="WP_367429271.1">
    <property type="nucleotide sequence ID" value="NZ_CP108413.1"/>
</dbReference>
<sequence length="51" mass="5758">MGRLLWISPARRDTAGEIMCARYEHLCARLRELELGAVTVISPRRPPPRAA</sequence>
<dbReference type="Proteomes" id="UP001610990">
    <property type="component" value="Unassembled WGS sequence"/>
</dbReference>
<keyword evidence="2" id="KW-1185">Reference proteome</keyword>
<evidence type="ECO:0000313" key="2">
    <source>
        <dbReference type="Proteomes" id="UP001610990"/>
    </source>
</evidence>
<organism evidence="1 2">
    <name type="scientific">Streptomyces celluloflavus</name>
    <dbReference type="NCBI Taxonomy" id="58344"/>
    <lineage>
        <taxon>Bacteria</taxon>
        <taxon>Bacillati</taxon>
        <taxon>Actinomycetota</taxon>
        <taxon>Actinomycetes</taxon>
        <taxon>Kitasatosporales</taxon>
        <taxon>Streptomycetaceae</taxon>
        <taxon>Streptomyces</taxon>
    </lineage>
</organism>
<name>A0ABW7RFL1_9ACTN</name>